<comment type="caution">
    <text evidence="2">The sequence shown here is derived from an EMBL/GenBank/DDBJ whole genome shotgun (WGS) entry which is preliminary data.</text>
</comment>
<dbReference type="Proteomes" id="UP001479436">
    <property type="component" value="Unassembled WGS sequence"/>
</dbReference>
<evidence type="ECO:0000313" key="2">
    <source>
        <dbReference type="EMBL" id="KAK9765289.1"/>
    </source>
</evidence>
<evidence type="ECO:0000256" key="1">
    <source>
        <dbReference type="SAM" id="Phobius"/>
    </source>
</evidence>
<proteinExistence type="predicted"/>
<keyword evidence="1" id="KW-0472">Membrane</keyword>
<accession>A0ABR2WUS0</accession>
<gene>
    <name evidence="2" type="ORF">K7432_006499</name>
</gene>
<reference evidence="2 3" key="1">
    <citation type="submission" date="2023-04" db="EMBL/GenBank/DDBJ databases">
        <title>Genome of Basidiobolus ranarum AG-B5.</title>
        <authorList>
            <person name="Stajich J.E."/>
            <person name="Carter-House D."/>
            <person name="Gryganskyi A."/>
        </authorList>
    </citation>
    <scope>NUCLEOTIDE SEQUENCE [LARGE SCALE GENOMIC DNA]</scope>
    <source>
        <strain evidence="2 3">AG-B5</strain>
    </source>
</reference>
<feature type="transmembrane region" description="Helical" evidence="1">
    <location>
        <begin position="20"/>
        <end position="41"/>
    </location>
</feature>
<protein>
    <submittedName>
        <fullName evidence="2">Uncharacterized protein</fullName>
    </submittedName>
</protein>
<dbReference type="EMBL" id="JASJQH010000289">
    <property type="protein sequence ID" value="KAK9765289.1"/>
    <property type="molecule type" value="Genomic_DNA"/>
</dbReference>
<keyword evidence="1" id="KW-0812">Transmembrane</keyword>
<keyword evidence="3" id="KW-1185">Reference proteome</keyword>
<keyword evidence="1" id="KW-1133">Transmembrane helix</keyword>
<name>A0ABR2WUS0_9FUNG</name>
<evidence type="ECO:0000313" key="3">
    <source>
        <dbReference type="Proteomes" id="UP001479436"/>
    </source>
</evidence>
<organism evidence="2 3">
    <name type="scientific">Basidiobolus ranarum</name>
    <dbReference type="NCBI Taxonomy" id="34480"/>
    <lineage>
        <taxon>Eukaryota</taxon>
        <taxon>Fungi</taxon>
        <taxon>Fungi incertae sedis</taxon>
        <taxon>Zoopagomycota</taxon>
        <taxon>Entomophthoromycotina</taxon>
        <taxon>Basidiobolomycetes</taxon>
        <taxon>Basidiobolales</taxon>
        <taxon>Basidiobolaceae</taxon>
        <taxon>Basidiobolus</taxon>
    </lineage>
</organism>
<sequence length="75" mass="8833">MADPRLGAIFHLSDEDNCLPHQLILIPLLTLLSLMMGRYVLRERDGVARIKRHSIIWISYYEVLVKEMIVQWDIL</sequence>